<dbReference type="PANTHER" id="PTHR34184">
    <property type="entry name" value="UPF0718 PROTEIN YCGR"/>
    <property type="match status" value="1"/>
</dbReference>
<evidence type="ECO:0000256" key="2">
    <source>
        <dbReference type="ARBA" id="ARBA00006386"/>
    </source>
</evidence>
<dbReference type="AlphaFoldDB" id="A0A1Q9D1H9"/>
<evidence type="ECO:0000256" key="6">
    <source>
        <dbReference type="ARBA" id="ARBA00023136"/>
    </source>
</evidence>
<keyword evidence="6 7" id="KW-0472">Membrane</keyword>
<feature type="signal peptide" evidence="8">
    <location>
        <begin position="1"/>
        <end position="20"/>
    </location>
</feature>
<keyword evidence="4 7" id="KW-0812">Transmembrane</keyword>
<dbReference type="GO" id="GO:0005886">
    <property type="term" value="C:plasma membrane"/>
    <property type="evidence" value="ECO:0007669"/>
    <property type="project" value="UniProtKB-SubCell"/>
</dbReference>
<keyword evidence="10" id="KW-1185">Reference proteome</keyword>
<comment type="similarity">
    <text evidence="2">Belongs to the UPF0718 family.</text>
</comment>
<feature type="chain" id="PRO_5013339647" evidence="8">
    <location>
        <begin position="21"/>
        <end position="262"/>
    </location>
</feature>
<protein>
    <submittedName>
        <fullName evidence="9">Uncharacterized protein</fullName>
    </submittedName>
</protein>
<accession>A0A1Q9D1H9</accession>
<gene>
    <name evidence="9" type="ORF">AK812_SmicGene29552</name>
</gene>
<feature type="transmembrane region" description="Helical" evidence="7">
    <location>
        <begin position="162"/>
        <end position="180"/>
    </location>
</feature>
<dbReference type="Pfam" id="PF03773">
    <property type="entry name" value="ArsP_1"/>
    <property type="match status" value="1"/>
</dbReference>
<name>A0A1Q9D1H9_SYMMI</name>
<evidence type="ECO:0000256" key="3">
    <source>
        <dbReference type="ARBA" id="ARBA00022475"/>
    </source>
</evidence>
<dbReference type="InterPro" id="IPR052923">
    <property type="entry name" value="UPF0718"/>
</dbReference>
<feature type="transmembrane region" description="Helical" evidence="7">
    <location>
        <begin position="100"/>
        <end position="119"/>
    </location>
</feature>
<comment type="subcellular location">
    <subcellularLocation>
        <location evidence="1">Cell membrane</location>
        <topology evidence="1">Multi-pass membrane protein</topology>
    </subcellularLocation>
</comment>
<feature type="transmembrane region" description="Helical" evidence="7">
    <location>
        <begin position="131"/>
        <end position="155"/>
    </location>
</feature>
<keyword evidence="5 7" id="KW-1133">Transmembrane helix</keyword>
<dbReference type="PANTHER" id="PTHR34184:SF4">
    <property type="entry name" value="UPF0718 PROTEIN YCGR"/>
    <property type="match status" value="1"/>
</dbReference>
<evidence type="ECO:0000256" key="1">
    <source>
        <dbReference type="ARBA" id="ARBA00004651"/>
    </source>
</evidence>
<evidence type="ECO:0000256" key="7">
    <source>
        <dbReference type="SAM" id="Phobius"/>
    </source>
</evidence>
<dbReference type="EMBL" id="LSRX01000781">
    <property type="protein sequence ID" value="OLP89032.1"/>
    <property type="molecule type" value="Genomic_DNA"/>
</dbReference>
<reference evidence="9 10" key="1">
    <citation type="submission" date="2016-02" db="EMBL/GenBank/DDBJ databases">
        <title>Genome analysis of coral dinoflagellate symbionts highlights evolutionary adaptations to a symbiotic lifestyle.</title>
        <authorList>
            <person name="Aranda M."/>
            <person name="Li Y."/>
            <person name="Liew Y.J."/>
            <person name="Baumgarten S."/>
            <person name="Simakov O."/>
            <person name="Wilson M."/>
            <person name="Piel J."/>
            <person name="Ashoor H."/>
            <person name="Bougouffa S."/>
            <person name="Bajic V.B."/>
            <person name="Ryu T."/>
            <person name="Ravasi T."/>
            <person name="Bayer T."/>
            <person name="Micklem G."/>
            <person name="Kim H."/>
            <person name="Bhak J."/>
            <person name="Lajeunesse T.C."/>
            <person name="Voolstra C.R."/>
        </authorList>
    </citation>
    <scope>NUCLEOTIDE SEQUENCE [LARGE SCALE GENOMIC DNA]</scope>
    <source>
        <strain evidence="9 10">CCMP2467</strain>
    </source>
</reference>
<keyword evidence="3" id="KW-1003">Cell membrane</keyword>
<evidence type="ECO:0000313" key="9">
    <source>
        <dbReference type="EMBL" id="OLP89032.1"/>
    </source>
</evidence>
<proteinExistence type="inferred from homology"/>
<keyword evidence="8" id="KW-0732">Signal</keyword>
<evidence type="ECO:0000256" key="4">
    <source>
        <dbReference type="ARBA" id="ARBA00022692"/>
    </source>
</evidence>
<comment type="caution">
    <text evidence="9">The sequence shown here is derived from an EMBL/GenBank/DDBJ whole genome shotgun (WGS) entry which is preliminary data.</text>
</comment>
<evidence type="ECO:0000256" key="5">
    <source>
        <dbReference type="ARBA" id="ARBA00022989"/>
    </source>
</evidence>
<organism evidence="9 10">
    <name type="scientific">Symbiodinium microadriaticum</name>
    <name type="common">Dinoflagellate</name>
    <name type="synonym">Zooxanthella microadriatica</name>
    <dbReference type="NCBI Taxonomy" id="2951"/>
    <lineage>
        <taxon>Eukaryota</taxon>
        <taxon>Sar</taxon>
        <taxon>Alveolata</taxon>
        <taxon>Dinophyceae</taxon>
        <taxon>Suessiales</taxon>
        <taxon>Symbiodiniaceae</taxon>
        <taxon>Symbiodinium</taxon>
    </lineage>
</organism>
<dbReference type="Proteomes" id="UP000186817">
    <property type="component" value="Unassembled WGS sequence"/>
</dbReference>
<evidence type="ECO:0000256" key="8">
    <source>
        <dbReference type="SAM" id="SignalP"/>
    </source>
</evidence>
<sequence length="262" mass="27056">MAPGIFAAVIAACCLQQAVSHESCCAKAAAAMGGEVELMPDPWASKPDSWDEAEESSLLDACPWLLLGLLITGALSAAAPPEGAAMGYLGGSGFSAIVKGSAFGLLSPLCSCGALPIALGLVNAGAGTATAVAFMVAAQAAGIDSLMFTIGVLGFRCALARLFAAGLVATAAGFAVPGAFTASHDNHIHGKQEHLQTLAAAVAPEGPGFFYLKIPSQELVQLAEDVLQRSREFFALPPAEKQMLDNSEELWYWVKAGWARYR</sequence>
<evidence type="ECO:0000313" key="10">
    <source>
        <dbReference type="Proteomes" id="UP000186817"/>
    </source>
</evidence>
<dbReference type="InterPro" id="IPR005524">
    <property type="entry name" value="DUF318"/>
</dbReference>